<accession>A0A1I7IHB2</accession>
<dbReference type="STRING" id="388950.GCA_001611675_01331"/>
<sequence length="208" mass="24096">MKGLKPILTVFFVFSTLLFSCEEEYSCGPYFPYFKIQDVKSVNLIFTNTRSNPWAPIDESEPVNWNEYFIRVVFDVEYHASKKESRSGGANLYALSCIESGSEGSKAGVDTLFVVTLNDYNQNYKANDTINNIVLLNNWTHFIEDYNEFYPLARYIEENKEGVVDRSFEIKFKEEPQEVTSEQKFKIIYHLNNGDTFETTTRAVTLSK</sequence>
<name>A0A1I7IHB2_9BACT</name>
<dbReference type="OrthoDB" id="54764at1853232"/>
<organism evidence="1 2">
    <name type="scientific">Pontibacter akesuensis</name>
    <dbReference type="NCBI Taxonomy" id="388950"/>
    <lineage>
        <taxon>Bacteria</taxon>
        <taxon>Pseudomonadati</taxon>
        <taxon>Bacteroidota</taxon>
        <taxon>Cytophagia</taxon>
        <taxon>Cytophagales</taxon>
        <taxon>Hymenobacteraceae</taxon>
        <taxon>Pontibacter</taxon>
    </lineage>
</organism>
<dbReference type="PROSITE" id="PS51257">
    <property type="entry name" value="PROKAR_LIPOPROTEIN"/>
    <property type="match status" value="1"/>
</dbReference>
<keyword evidence="2" id="KW-1185">Reference proteome</keyword>
<proteinExistence type="predicted"/>
<reference evidence="2" key="1">
    <citation type="submission" date="2016-10" db="EMBL/GenBank/DDBJ databases">
        <authorList>
            <person name="Varghese N."/>
        </authorList>
    </citation>
    <scope>NUCLEOTIDE SEQUENCE [LARGE SCALE GENOMIC DNA]</scope>
    <source>
        <strain evidence="2">DSM 18820</strain>
    </source>
</reference>
<dbReference type="EMBL" id="FPCA01000002">
    <property type="protein sequence ID" value="SFU72314.1"/>
    <property type="molecule type" value="Genomic_DNA"/>
</dbReference>
<dbReference type="Proteomes" id="UP000182491">
    <property type="component" value="Unassembled WGS sequence"/>
</dbReference>
<protein>
    <recommendedName>
        <fullName evidence="3">NigD-like protein</fullName>
    </recommendedName>
</protein>
<gene>
    <name evidence="1" type="ORF">SAMN04487941_2211</name>
</gene>
<evidence type="ECO:0008006" key="3">
    <source>
        <dbReference type="Google" id="ProtNLM"/>
    </source>
</evidence>
<evidence type="ECO:0000313" key="1">
    <source>
        <dbReference type="EMBL" id="SFU72314.1"/>
    </source>
</evidence>
<evidence type="ECO:0000313" key="2">
    <source>
        <dbReference type="Proteomes" id="UP000182491"/>
    </source>
</evidence>
<dbReference type="AlphaFoldDB" id="A0A1I7IHB2"/>
<dbReference type="RefSeq" id="WP_068837426.1">
    <property type="nucleotide sequence ID" value="NZ_BMXC01000002.1"/>
</dbReference>